<feature type="compositionally biased region" description="Polar residues" evidence="2">
    <location>
        <begin position="1323"/>
        <end position="1341"/>
    </location>
</feature>
<keyword evidence="1" id="KW-0175">Coiled coil</keyword>
<feature type="region of interest" description="Disordered" evidence="2">
    <location>
        <begin position="101"/>
        <end position="124"/>
    </location>
</feature>
<feature type="region of interest" description="Disordered" evidence="2">
    <location>
        <begin position="1442"/>
        <end position="1505"/>
    </location>
</feature>
<feature type="region of interest" description="Disordered" evidence="2">
    <location>
        <begin position="1318"/>
        <end position="1370"/>
    </location>
</feature>
<feature type="coiled-coil region" evidence="1">
    <location>
        <begin position="846"/>
        <end position="873"/>
    </location>
</feature>
<evidence type="ECO:0000256" key="2">
    <source>
        <dbReference type="SAM" id="MobiDB-lite"/>
    </source>
</evidence>
<evidence type="ECO:0000313" key="3">
    <source>
        <dbReference type="EMBL" id="KAK0466347.1"/>
    </source>
</evidence>
<feature type="coiled-coil region" evidence="1">
    <location>
        <begin position="131"/>
        <end position="201"/>
    </location>
</feature>
<reference evidence="3" key="1">
    <citation type="submission" date="2023-06" db="EMBL/GenBank/DDBJ databases">
        <authorList>
            <consortium name="Lawrence Berkeley National Laboratory"/>
            <person name="Ahrendt S."/>
            <person name="Sahu N."/>
            <person name="Indic B."/>
            <person name="Wong-Bajracharya J."/>
            <person name="Merenyi Z."/>
            <person name="Ke H.-M."/>
            <person name="Monk M."/>
            <person name="Kocsube S."/>
            <person name="Drula E."/>
            <person name="Lipzen A."/>
            <person name="Balint B."/>
            <person name="Henrissat B."/>
            <person name="Andreopoulos B."/>
            <person name="Martin F.M."/>
            <person name="Harder C.B."/>
            <person name="Rigling D."/>
            <person name="Ford K.L."/>
            <person name="Foster G.D."/>
            <person name="Pangilinan J."/>
            <person name="Papanicolaou A."/>
            <person name="Barry K."/>
            <person name="LaButti K."/>
            <person name="Viragh M."/>
            <person name="Koriabine M."/>
            <person name="Yan M."/>
            <person name="Riley R."/>
            <person name="Champramary S."/>
            <person name="Plett K.L."/>
            <person name="Tsai I.J."/>
            <person name="Slot J."/>
            <person name="Sipos G."/>
            <person name="Plett J."/>
            <person name="Nagy L.G."/>
            <person name="Grigoriev I.V."/>
        </authorList>
    </citation>
    <scope>NUCLEOTIDE SEQUENCE</scope>
    <source>
        <strain evidence="3">CCBAS 213</strain>
    </source>
</reference>
<keyword evidence="4" id="KW-1185">Reference proteome</keyword>
<dbReference type="PANTHER" id="PTHR43941">
    <property type="entry name" value="STRUCTURAL MAINTENANCE OF CHROMOSOMES PROTEIN 2"/>
    <property type="match status" value="1"/>
</dbReference>
<evidence type="ECO:0000313" key="4">
    <source>
        <dbReference type="Proteomes" id="UP001175211"/>
    </source>
</evidence>
<dbReference type="RefSeq" id="XP_060337174.1">
    <property type="nucleotide sequence ID" value="XM_060480590.1"/>
</dbReference>
<feature type="coiled-coil region" evidence="1">
    <location>
        <begin position="579"/>
        <end position="648"/>
    </location>
</feature>
<organism evidence="3 4">
    <name type="scientific">Armillaria tabescens</name>
    <name type="common">Ringless honey mushroom</name>
    <name type="synonym">Agaricus tabescens</name>
    <dbReference type="NCBI Taxonomy" id="1929756"/>
    <lineage>
        <taxon>Eukaryota</taxon>
        <taxon>Fungi</taxon>
        <taxon>Dikarya</taxon>
        <taxon>Basidiomycota</taxon>
        <taxon>Agaricomycotina</taxon>
        <taxon>Agaricomycetes</taxon>
        <taxon>Agaricomycetidae</taxon>
        <taxon>Agaricales</taxon>
        <taxon>Marasmiineae</taxon>
        <taxon>Physalacriaceae</taxon>
        <taxon>Desarmillaria</taxon>
    </lineage>
</organism>
<feature type="compositionally biased region" description="Basic and acidic residues" evidence="2">
    <location>
        <begin position="1469"/>
        <end position="1478"/>
    </location>
</feature>
<proteinExistence type="predicted"/>
<gene>
    <name evidence="3" type="ORF">EV420DRAFT_1759537</name>
</gene>
<name>A0AA39TPV1_ARMTA</name>
<comment type="caution">
    <text evidence="3">The sequence shown here is derived from an EMBL/GenBank/DDBJ whole genome shotgun (WGS) entry which is preliminary data.</text>
</comment>
<dbReference type="PANTHER" id="PTHR43941:SF1">
    <property type="entry name" value="STRUCTURAL MAINTENANCE OF CHROMOSOMES PROTEIN 2"/>
    <property type="match status" value="1"/>
</dbReference>
<dbReference type="GeneID" id="85364138"/>
<dbReference type="Gene3D" id="1.20.1170.10">
    <property type="match status" value="1"/>
</dbReference>
<sequence>MYQKETQMYRNKLASKDSQIAAQQTQLLKQTKELDDLRASLHDALYKQSEQVKEKELENKELLSNLDHLSRQSDGHAVRATKMEKEKNTLEARMRELETRLQELSSTPVSPPTRQRSLHRGRSSSLSNLKISSLEIELADAKAALAEKEGEVRVLSQKVGNEAMKVENEKIAMERAVQKQLDEMQALLEEREEELDFLRGGSSGGSEREEDLLRRIEEDGAKIEALELLLGDVEDVKVLAEKLKVAEHRLQTEMQKAFECTSRQVQLVQEKEEALDELEEVRERVAFLEQTVHVREAHVDALKREVSDLRAQVAASEGSDRRFSMSTQQTVEDIERLLSAVNRLRNERDDLRRKLRFLETESRFTAEALEAKRHSEAWTVVDSSKHREQIARANLSVSALSIVVGYLAEQDDVWAVTFASKDADMQAVREKLRSSEIELAIATQTLEDISLHRDELEKQFESSEAAWMKELEEVKAAHEETKDSLDRLDAHLTEVSATFEEVECERDSLAVQVANLTNDLATAQADLSEAERRYSSLQFHQLSNMSSNEATRTLSGQIEELERRVMRRTEQIGIHQHDIKRLETNMRLQEERIGELTAELELLASQKDAMVEDCADAREARDDAVAKFEAIEIEVEALREEAVATEALIKVIFGVAGNARSTVKASMERTQLAEKEVERLAADRLHAIQQAEQANASLLEAQATLASSQEAIHQTTLALANSQTEVQRLASSGHSLDEAKANFEARLRELQDGLAKHLAEKDALANELRDVQASASHAEITSRSQMAELQTQVQSVEDAMTVMESSHQIALKDLQNQLVLKDKLLMDTNVEHEQLVNLKVKHVEEMGRLQSRLVQLTSELEETKTRQEAAEAARVACVEELTESRAEVEKQLLAVESGLRRYREISHELEKVKKDGDNERSQLNKDLEAAKEELRTAKVARDALDARYQTEISQSQTENEARLHQLDQQLTELRSNLEEQKQKHDSTTREAEELRSKLIVDARNHTSEQEARSKELKSINERYSQAEELVEELKEEVASVRKELADVRTQVESLQTENTNYQQDNTGLEAENQRSLSLIRYLESQVKELEQTVKTLETDNERCRALLTRAEKAASTAEVSLSMQNSHHKREIAEMQRELAALKAKPNLDTVIAGLEERNNEMEELLRAKCAEIEENDDRTLDLLKENKKLTSKVESLSRKVQNLQAKLAAAKASATKVDTTEPAVSQAPAHSRVSPPPTQSSSRPLSVSHSVGPSALPSSSRVSPPQSSFPRARSNTVSTPTGRTFSASSSSSQVVPPPVSRSLTSRTRAAALFDSAIPSPVNIPSTPRSLSRTASGQSSLPRPKTPERHAASRMESQPLTPNRRFDVPDTVTNSAIGKKRAAPDDFADCDAVPPQGFTVDSLPGDRIETGTPRLRKVMNSINSGFTPVRHQLSRPIISLSPKRSPKRRAIAKPSPFMSDVTNNPHLISRPDSEDKPLKSSWLGRIRGASSAQTTERTGPSHERY</sequence>
<feature type="coiled-coil region" evidence="1">
    <location>
        <begin position="740"/>
        <end position="806"/>
    </location>
</feature>
<protein>
    <submittedName>
        <fullName evidence="3">Uncharacterized protein</fullName>
    </submittedName>
</protein>
<accession>A0AA39TPV1</accession>
<feature type="coiled-coil region" evidence="1">
    <location>
        <begin position="425"/>
        <end position="533"/>
    </location>
</feature>
<feature type="coiled-coil region" evidence="1">
    <location>
        <begin position="236"/>
        <end position="361"/>
    </location>
</feature>
<dbReference type="Gene3D" id="1.10.287.1490">
    <property type="match status" value="1"/>
</dbReference>
<feature type="compositionally biased region" description="Polar residues" evidence="2">
    <location>
        <begin position="102"/>
        <end position="115"/>
    </location>
</feature>
<dbReference type="Proteomes" id="UP001175211">
    <property type="component" value="Unassembled WGS sequence"/>
</dbReference>
<feature type="compositionally biased region" description="Low complexity" evidence="2">
    <location>
        <begin position="1241"/>
        <end position="1251"/>
    </location>
</feature>
<evidence type="ECO:0000256" key="1">
    <source>
        <dbReference type="SAM" id="Coils"/>
    </source>
</evidence>
<dbReference type="EMBL" id="JAUEPS010000004">
    <property type="protein sequence ID" value="KAK0466347.1"/>
    <property type="molecule type" value="Genomic_DNA"/>
</dbReference>
<feature type="region of interest" description="Disordered" evidence="2">
    <location>
        <begin position="1212"/>
        <end position="1304"/>
    </location>
</feature>
<feature type="compositionally biased region" description="Polar residues" evidence="2">
    <location>
        <begin position="1274"/>
        <end position="1286"/>
    </location>
</feature>
<dbReference type="SUPFAM" id="SSF57997">
    <property type="entry name" value="Tropomyosin"/>
    <property type="match status" value="1"/>
</dbReference>
<feature type="compositionally biased region" description="Low complexity" evidence="2">
    <location>
        <begin position="1258"/>
        <end position="1271"/>
    </location>
</feature>